<organism evidence="3 4">
    <name type="scientific">Cymbomonas tetramitiformis</name>
    <dbReference type="NCBI Taxonomy" id="36881"/>
    <lineage>
        <taxon>Eukaryota</taxon>
        <taxon>Viridiplantae</taxon>
        <taxon>Chlorophyta</taxon>
        <taxon>Pyramimonadophyceae</taxon>
        <taxon>Pyramimonadales</taxon>
        <taxon>Pyramimonadaceae</taxon>
        <taxon>Cymbomonas</taxon>
    </lineage>
</organism>
<reference evidence="3 4" key="1">
    <citation type="journal article" date="2015" name="Genome Biol. Evol.">
        <title>Comparative Genomics of a Bacterivorous Green Alga Reveals Evolutionary Causalities and Consequences of Phago-Mixotrophic Mode of Nutrition.</title>
        <authorList>
            <person name="Burns J.A."/>
            <person name="Paasch A."/>
            <person name="Narechania A."/>
            <person name="Kim E."/>
        </authorList>
    </citation>
    <scope>NUCLEOTIDE SEQUENCE [LARGE SCALE GENOMIC DNA]</scope>
    <source>
        <strain evidence="3 4">PLY_AMNH</strain>
    </source>
</reference>
<evidence type="ECO:0000313" key="3">
    <source>
        <dbReference type="EMBL" id="KAK3234061.1"/>
    </source>
</evidence>
<keyword evidence="2" id="KW-0732">Signal</keyword>
<dbReference type="Proteomes" id="UP001190700">
    <property type="component" value="Unassembled WGS sequence"/>
</dbReference>
<gene>
    <name evidence="3" type="ORF">CYMTET_55675</name>
</gene>
<comment type="caution">
    <text evidence="3">The sequence shown here is derived from an EMBL/GenBank/DDBJ whole genome shotgun (WGS) entry which is preliminary data.</text>
</comment>
<protein>
    <submittedName>
        <fullName evidence="3">Uncharacterized protein</fullName>
    </submittedName>
</protein>
<feature type="signal peptide" evidence="2">
    <location>
        <begin position="1"/>
        <end position="18"/>
    </location>
</feature>
<dbReference type="EMBL" id="LGRX02035566">
    <property type="protein sequence ID" value="KAK3234061.1"/>
    <property type="molecule type" value="Genomic_DNA"/>
</dbReference>
<evidence type="ECO:0000256" key="2">
    <source>
        <dbReference type="SAM" id="SignalP"/>
    </source>
</evidence>
<accession>A0AAE0BCV0</accession>
<sequence length="582" mass="62782">MRGTFCVLLFLRLYSTSAEDKGTIGPGDSAQDDVAYEGSNLYTVDTSGISLPFEINIQLEVEDGDADLYVSDHGVTPTSDNFVYSSVSADASRNESVLFLVESAVPNVTISVVGSQRSVYVLSFTVNTDDAVRTSLPNATTIQGEFTPGFFQMFNTSIPEAGFYKVTFNLFSEPKESRVSDNYLTLLLGLDSNSVSIDKRADSESSYLNAYAGSTWEMRAERGQSTEEEGLDGSANFAYVYGGYDLSLSLSTTKDNVDVANNEDPSVPFSLEMVATTVDTMCLGATGTSDLPTQEMRGQSMMFFSMDQPHQAYIRIALVGLDNEWWDTTDVNSLLSVFVSTNSTHPMTPGQSYYSAYDCMQSECVVTIPAPEAANVSAMDSCDATDSQLYISVMSMAEATHKSRFTLSVLGLDDQCGWRPSCESCSQGGSECSWCSTSDDGIAGYCSRTSDEAYDICEQVSAWCVDDACSAEQDACDCMAMSGCGWCGNSEHPGSCAPTNEALHNSLYGYCETWLDADNSSMCGEVCSLHDDAVRASPLALLAPSAIPSMCFKPSALAPLSASSRPHLRTSPHNSHAFFRSE</sequence>
<feature type="chain" id="PRO_5042267835" evidence="2">
    <location>
        <begin position="19"/>
        <end position="582"/>
    </location>
</feature>
<name>A0AAE0BCV0_9CHLO</name>
<keyword evidence="4" id="KW-1185">Reference proteome</keyword>
<feature type="region of interest" description="Disordered" evidence="1">
    <location>
        <begin position="562"/>
        <end position="582"/>
    </location>
</feature>
<dbReference type="AlphaFoldDB" id="A0AAE0BCV0"/>
<proteinExistence type="predicted"/>
<evidence type="ECO:0000256" key="1">
    <source>
        <dbReference type="SAM" id="MobiDB-lite"/>
    </source>
</evidence>
<evidence type="ECO:0000313" key="4">
    <source>
        <dbReference type="Proteomes" id="UP001190700"/>
    </source>
</evidence>